<dbReference type="AlphaFoldDB" id="A0A7S2TW97"/>
<feature type="region of interest" description="Disordered" evidence="1">
    <location>
        <begin position="47"/>
        <end position="97"/>
    </location>
</feature>
<name>A0A7S2TW97_9EUKA</name>
<organism evidence="2">
    <name type="scientific">Lotharella oceanica</name>
    <dbReference type="NCBI Taxonomy" id="641309"/>
    <lineage>
        <taxon>Eukaryota</taxon>
        <taxon>Sar</taxon>
        <taxon>Rhizaria</taxon>
        <taxon>Cercozoa</taxon>
        <taxon>Chlorarachniophyceae</taxon>
        <taxon>Lotharella</taxon>
    </lineage>
</organism>
<evidence type="ECO:0000313" key="2">
    <source>
        <dbReference type="EMBL" id="CAD9771708.1"/>
    </source>
</evidence>
<evidence type="ECO:0000256" key="1">
    <source>
        <dbReference type="SAM" id="MobiDB-lite"/>
    </source>
</evidence>
<gene>
    <name evidence="2" type="ORF">LSP00402_LOCUS15698</name>
</gene>
<proteinExistence type="predicted"/>
<sequence length="174" mass="19226">MAFRFLRTLRMRLPVRKSLAFGSMVAAAAQFSKKSYEAEAEAGGWVTVVGEPPVWSDEDPKEEEKKVADEEPEEPVEQESVAQESVPEKPVEPESVTFVDGDGDTVKYFLRDGKIWSQTNDTLEGVVTSFSYEKETGKLMDNFGEMTLPGVNRDQILAKLKDLTSASGTPLESA</sequence>
<dbReference type="EMBL" id="HBHP01025305">
    <property type="protein sequence ID" value="CAD9771708.1"/>
    <property type="molecule type" value="Transcribed_RNA"/>
</dbReference>
<protein>
    <submittedName>
        <fullName evidence="2">Uncharacterized protein</fullName>
    </submittedName>
</protein>
<accession>A0A7S2TW97</accession>
<reference evidence="2" key="1">
    <citation type="submission" date="2021-01" db="EMBL/GenBank/DDBJ databases">
        <authorList>
            <person name="Corre E."/>
            <person name="Pelletier E."/>
            <person name="Niang G."/>
            <person name="Scheremetjew M."/>
            <person name="Finn R."/>
            <person name="Kale V."/>
            <person name="Holt S."/>
            <person name="Cochrane G."/>
            <person name="Meng A."/>
            <person name="Brown T."/>
            <person name="Cohen L."/>
        </authorList>
    </citation>
    <scope>NUCLEOTIDE SEQUENCE</scope>
    <source>
        <strain evidence="2">CCMP622</strain>
    </source>
</reference>